<dbReference type="RefSeq" id="WP_242952418.1">
    <property type="nucleotide sequence ID" value="NZ_FRFD01000012.1"/>
</dbReference>
<evidence type="ECO:0000313" key="3">
    <source>
        <dbReference type="EMBL" id="SHO52825.1"/>
    </source>
</evidence>
<dbReference type="InterPro" id="IPR013373">
    <property type="entry name" value="Flagellin/pilin_N_arc"/>
</dbReference>
<keyword evidence="1" id="KW-0472">Membrane</keyword>
<feature type="domain" description="Putative Flagellin Flp1-like" evidence="2">
    <location>
        <begin position="19"/>
        <end position="66"/>
    </location>
</feature>
<dbReference type="Pfam" id="PF16982">
    <property type="entry name" value="Flp1_like"/>
    <property type="match status" value="1"/>
</dbReference>
<keyword evidence="3" id="KW-0282">Flagellum</keyword>
<keyword evidence="1" id="KW-1133">Transmembrane helix</keyword>
<evidence type="ECO:0000259" key="2">
    <source>
        <dbReference type="Pfam" id="PF16982"/>
    </source>
</evidence>
<dbReference type="InterPro" id="IPR031564">
    <property type="entry name" value="Flp1-like"/>
</dbReference>
<dbReference type="Proteomes" id="UP000184612">
    <property type="component" value="Unassembled WGS sequence"/>
</dbReference>
<dbReference type="NCBIfam" id="TIGR02537">
    <property type="entry name" value="arch_flag_Nterm"/>
    <property type="match status" value="1"/>
</dbReference>
<evidence type="ECO:0000256" key="1">
    <source>
        <dbReference type="SAM" id="Phobius"/>
    </source>
</evidence>
<organism evidence="3 4">
    <name type="scientific">Anaerocolumna xylanovorans DSM 12503</name>
    <dbReference type="NCBI Taxonomy" id="1121345"/>
    <lineage>
        <taxon>Bacteria</taxon>
        <taxon>Bacillati</taxon>
        <taxon>Bacillota</taxon>
        <taxon>Clostridia</taxon>
        <taxon>Lachnospirales</taxon>
        <taxon>Lachnospiraceae</taxon>
        <taxon>Anaerocolumna</taxon>
    </lineage>
</organism>
<dbReference type="AlphaFoldDB" id="A0A1M7YJM6"/>
<evidence type="ECO:0000313" key="4">
    <source>
        <dbReference type="Proteomes" id="UP000184612"/>
    </source>
</evidence>
<protein>
    <submittedName>
        <fullName evidence="3">Flagellin N-terminal-like domain-containing protein</fullName>
    </submittedName>
</protein>
<sequence length="74" mass="8137">MMGSLIYFRIVLKNKMSDLFMDERGEVNIVAIVVLIGIAVILAAFFKDQIKKLLDTLFTAISGKASDAVTKNVS</sequence>
<keyword evidence="1" id="KW-0812">Transmembrane</keyword>
<keyword evidence="4" id="KW-1185">Reference proteome</keyword>
<dbReference type="STRING" id="1121345.SAMN02745217_03821"/>
<keyword evidence="3" id="KW-0969">Cilium</keyword>
<name>A0A1M7YJM6_9FIRM</name>
<gene>
    <name evidence="3" type="ORF">SAMN02745217_03821</name>
</gene>
<feature type="transmembrane region" description="Helical" evidence="1">
    <location>
        <begin position="27"/>
        <end position="46"/>
    </location>
</feature>
<proteinExistence type="predicted"/>
<accession>A0A1M7YJM6</accession>
<dbReference type="EMBL" id="FRFD01000012">
    <property type="protein sequence ID" value="SHO52825.1"/>
    <property type="molecule type" value="Genomic_DNA"/>
</dbReference>
<reference evidence="3 4" key="1">
    <citation type="submission" date="2016-12" db="EMBL/GenBank/DDBJ databases">
        <authorList>
            <person name="Song W.-J."/>
            <person name="Kurnit D.M."/>
        </authorList>
    </citation>
    <scope>NUCLEOTIDE SEQUENCE [LARGE SCALE GENOMIC DNA]</scope>
    <source>
        <strain evidence="3 4">DSM 12503</strain>
    </source>
</reference>
<keyword evidence="3" id="KW-0966">Cell projection</keyword>